<evidence type="ECO:0000313" key="2">
    <source>
        <dbReference type="Proteomes" id="UP001060085"/>
    </source>
</evidence>
<keyword evidence="2" id="KW-1185">Reference proteome</keyword>
<gene>
    <name evidence="1" type="ORF">M9H77_23002</name>
</gene>
<sequence length="90" mass="9660">MAKGTSNEDILVQLKCGLAEFELTSSPVPSVSSIRPPERPFSTLLTATGHRFFARIGPSIGGGSQALKKIEHYSVQKVTGDGRCLFRALV</sequence>
<dbReference type="EMBL" id="CM044705">
    <property type="protein sequence ID" value="KAI5663679.1"/>
    <property type="molecule type" value="Genomic_DNA"/>
</dbReference>
<name>A0ACC0ASZ8_CATRO</name>
<comment type="caution">
    <text evidence="1">The sequence shown here is derived from an EMBL/GenBank/DDBJ whole genome shotgun (WGS) entry which is preliminary data.</text>
</comment>
<evidence type="ECO:0000313" key="1">
    <source>
        <dbReference type="EMBL" id="KAI5663679.1"/>
    </source>
</evidence>
<accession>A0ACC0ASZ8</accession>
<proteinExistence type="predicted"/>
<organism evidence="1 2">
    <name type="scientific">Catharanthus roseus</name>
    <name type="common">Madagascar periwinkle</name>
    <name type="synonym">Vinca rosea</name>
    <dbReference type="NCBI Taxonomy" id="4058"/>
    <lineage>
        <taxon>Eukaryota</taxon>
        <taxon>Viridiplantae</taxon>
        <taxon>Streptophyta</taxon>
        <taxon>Embryophyta</taxon>
        <taxon>Tracheophyta</taxon>
        <taxon>Spermatophyta</taxon>
        <taxon>Magnoliopsida</taxon>
        <taxon>eudicotyledons</taxon>
        <taxon>Gunneridae</taxon>
        <taxon>Pentapetalae</taxon>
        <taxon>asterids</taxon>
        <taxon>lamiids</taxon>
        <taxon>Gentianales</taxon>
        <taxon>Apocynaceae</taxon>
        <taxon>Rauvolfioideae</taxon>
        <taxon>Vinceae</taxon>
        <taxon>Catharanthinae</taxon>
        <taxon>Catharanthus</taxon>
    </lineage>
</organism>
<dbReference type="Proteomes" id="UP001060085">
    <property type="component" value="Linkage Group LG05"/>
</dbReference>
<protein>
    <submittedName>
        <fullName evidence="1">Uncharacterized protein</fullName>
    </submittedName>
</protein>
<reference evidence="2" key="1">
    <citation type="journal article" date="2023" name="Nat. Plants">
        <title>Single-cell RNA sequencing provides a high-resolution roadmap for understanding the multicellular compartmentation of specialized metabolism.</title>
        <authorList>
            <person name="Sun S."/>
            <person name="Shen X."/>
            <person name="Li Y."/>
            <person name="Li Y."/>
            <person name="Wang S."/>
            <person name="Li R."/>
            <person name="Zhang H."/>
            <person name="Shen G."/>
            <person name="Guo B."/>
            <person name="Wei J."/>
            <person name="Xu J."/>
            <person name="St-Pierre B."/>
            <person name="Chen S."/>
            <person name="Sun C."/>
        </authorList>
    </citation>
    <scope>NUCLEOTIDE SEQUENCE [LARGE SCALE GENOMIC DNA]</scope>
</reference>